<dbReference type="PANTHER" id="PTHR36607:SF20">
    <property type="entry name" value="AMINOTRANSFERASE-LIKE PLANT MOBILE DOMAIN-CONTAINING PROTEIN"/>
    <property type="match status" value="1"/>
</dbReference>
<keyword evidence="5" id="KW-1185">Reference proteome</keyword>
<organism evidence="4 5">
    <name type="scientific">Abeliophyllum distichum</name>
    <dbReference type="NCBI Taxonomy" id="126358"/>
    <lineage>
        <taxon>Eukaryota</taxon>
        <taxon>Viridiplantae</taxon>
        <taxon>Streptophyta</taxon>
        <taxon>Embryophyta</taxon>
        <taxon>Tracheophyta</taxon>
        <taxon>Spermatophyta</taxon>
        <taxon>Magnoliopsida</taxon>
        <taxon>eudicotyledons</taxon>
        <taxon>Gunneridae</taxon>
        <taxon>Pentapetalae</taxon>
        <taxon>asterids</taxon>
        <taxon>lamiids</taxon>
        <taxon>Lamiales</taxon>
        <taxon>Oleaceae</taxon>
        <taxon>Forsythieae</taxon>
        <taxon>Abeliophyllum</taxon>
    </lineage>
</organism>
<evidence type="ECO:0000256" key="1">
    <source>
        <dbReference type="SAM" id="Coils"/>
    </source>
</evidence>
<feature type="coiled-coil region" evidence="1">
    <location>
        <begin position="933"/>
        <end position="977"/>
    </location>
</feature>
<dbReference type="Pfam" id="PF10536">
    <property type="entry name" value="PMD"/>
    <property type="match status" value="1"/>
</dbReference>
<dbReference type="EMBL" id="JBFOLK010000508">
    <property type="protein sequence ID" value="KAL2453982.1"/>
    <property type="molecule type" value="Genomic_DNA"/>
</dbReference>
<evidence type="ECO:0000259" key="3">
    <source>
        <dbReference type="Pfam" id="PF10536"/>
    </source>
</evidence>
<dbReference type="AlphaFoldDB" id="A0ABD1NRH9"/>
<reference evidence="5" key="1">
    <citation type="submission" date="2024-07" db="EMBL/GenBank/DDBJ databases">
        <title>Two chromosome-level genome assemblies of Korean endemic species Abeliophyllum distichum and Forsythia ovata (Oleaceae).</title>
        <authorList>
            <person name="Jang H."/>
        </authorList>
    </citation>
    <scope>NUCLEOTIDE SEQUENCE [LARGE SCALE GENOMIC DNA]</scope>
</reference>
<dbReference type="Proteomes" id="UP001604336">
    <property type="component" value="Unassembled WGS sequence"/>
</dbReference>
<feature type="compositionally biased region" description="Polar residues" evidence="2">
    <location>
        <begin position="596"/>
        <end position="605"/>
    </location>
</feature>
<gene>
    <name evidence="4" type="ORF">Adt_48517</name>
</gene>
<dbReference type="InterPro" id="IPR019557">
    <property type="entry name" value="AminoTfrase-like_pln_mobile"/>
</dbReference>
<sequence length="1003" mass="113638">MAQSNSKSKENLKLPEITELNDTARKGKVLCFPKTIVKYHSQTNATGELKLTIHRSMPCPSTLCVPLKELHMHILSSRQRNLDAFQHPSLGPPPHHSQDMNIIPRAIISERINQREIKWGSALSSRGEASYLSKFWEWSVWIHKLLVKRNLPELASAVYSATKDYSRPNSVYRALCEVWCPDTNTFITTNGEIGISLWDIREITGLSIRGDYYEEVVPSLSELSNLLPQSCLYLFKAYSLIVDKKKTDRIRHADWIEFWFQEDDCVPNPRKSKPFKKAMESKPRKEETTISESGLSKQASRMAAKSTYSLVPPILASIYRGLTETSNCMAGHDIGSIKYAFPGHFLYAWAATYFLRGIYSNIDKSIGRPIIRRYAGTLNDLQPWEVDMFDCRELVRGRMDFKDFCWNPIHLPPQCGIRTDKDDRSTEISEFMTSIRPGFLSYRRGSSSYILEAYNPHRFGRQQGFRQKLPGSPKDMNLVINPINLYCAWLSLTQVGSGCSFHILGRTNNIQNQVDSAYEDWWNSEVFPRLNKIQMKELLSSEDTDFGLEQPAPIPKHTENDNAKDINPSRAASQRTFQKRALDIPDDGGPKRLKFTFSSTRNVPSSERVEKIPGTILVSEDSNSGDQASRGLEATLVPEDSSSEDQTTLSLVHRRKRSTRLKKSQAIENDHEVCAETSKMDLSIPDISLDDENLDMSPQTRNAGFPKIPEEMNFYTSPSPLLDQNNENLDIIDALDGIDGLNGSKDLPCDYPSHISGGILASKLADINDEGEVNSGTSVVKIPENEQGAPVTPSSLSLIVVPTSNINNRGIAPICSSMSGLPFGVTEESSLLKDVFREAMTKYLKKSFTDVIKHGFSNLRTWWDKSNQRLQNLITESFQADPAPLTRRMEVFLKRVDAYLSKRKQILECPTLEERDQQLESLNSRIDVEMAIFSSLESKIGQLASELDKLRDELQTRKENLDKMEDARITLEQAQVRNIANVKSIDQERKTLEYNFLQLVESD</sequence>
<keyword evidence="1" id="KW-0175">Coiled coil</keyword>
<feature type="region of interest" description="Disordered" evidence="2">
    <location>
        <begin position="545"/>
        <end position="608"/>
    </location>
</feature>
<accession>A0ABD1NRH9</accession>
<comment type="caution">
    <text evidence="4">The sequence shown here is derived from an EMBL/GenBank/DDBJ whole genome shotgun (WGS) entry which is preliminary data.</text>
</comment>
<protein>
    <submittedName>
        <fullName evidence="4">PMD domain-containing protein</fullName>
    </submittedName>
</protein>
<feature type="region of interest" description="Disordered" evidence="2">
    <location>
        <begin position="271"/>
        <end position="298"/>
    </location>
</feature>
<dbReference type="PANTHER" id="PTHR36607">
    <property type="entry name" value="1,2-DIHYDROXY-3-KETO-5-METHYLTHIOPENTENE DIOXYGENASE 4"/>
    <property type="match status" value="1"/>
</dbReference>
<evidence type="ECO:0000256" key="2">
    <source>
        <dbReference type="SAM" id="MobiDB-lite"/>
    </source>
</evidence>
<feature type="region of interest" description="Disordered" evidence="2">
    <location>
        <begin position="689"/>
        <end position="709"/>
    </location>
</feature>
<proteinExistence type="predicted"/>
<evidence type="ECO:0000313" key="5">
    <source>
        <dbReference type="Proteomes" id="UP001604336"/>
    </source>
</evidence>
<feature type="compositionally biased region" description="Basic and acidic residues" evidence="2">
    <location>
        <begin position="277"/>
        <end position="288"/>
    </location>
</feature>
<evidence type="ECO:0000313" key="4">
    <source>
        <dbReference type="EMBL" id="KAL2453982.1"/>
    </source>
</evidence>
<feature type="domain" description="Aminotransferase-like plant mobile" evidence="3">
    <location>
        <begin position="157"/>
        <end position="522"/>
    </location>
</feature>
<name>A0ABD1NRH9_9LAMI</name>